<dbReference type="GO" id="GO:0006790">
    <property type="term" value="P:sulfur compound metabolic process"/>
    <property type="evidence" value="ECO:0007669"/>
    <property type="project" value="TreeGrafter"/>
</dbReference>
<dbReference type="PANTHER" id="PTHR10704">
    <property type="entry name" value="CARBOHYDRATE SULFOTRANSFERASE"/>
    <property type="match status" value="1"/>
</dbReference>
<dbReference type="AlphaFoldDB" id="A0AAN9ALY7"/>
<keyword evidence="3" id="KW-1185">Reference proteome</keyword>
<sequence length="328" mass="37356">MKVKVIILTYMRSGSSMTGDVFNHHPEVFYVYEPLWSLQRYFTNDNLVFRMSKGPVQTHLNKFYDPDSVTTGHVKAFLDCDFGSLDPSTLIQYHLKNSLTTSAYHQCMTQNSGIVGSIRCLPKMVTPCRKANVTVVKTIRFSMAQAARLVQLDPTVKVVHLIRDPRGTLRSQSRVGEFKPKDIVAASKKLCDRVLNDLKEGEKLKTLHKGRVLTVRYEDIATEPLKFAQKLLHFAGLNMDKTLRQYVWNITSAGLPDNCVICTTRNDSKKTALNWRTKMDFQTTKIVDSSCQEVYRRMGYLPLAKREELLNLTIPSFVDVSNVPGVWV</sequence>
<gene>
    <name evidence="2" type="ORF">V1264_024795</name>
</gene>
<feature type="domain" description="Sulfotransferase" evidence="1">
    <location>
        <begin position="4"/>
        <end position="298"/>
    </location>
</feature>
<reference evidence="2 3" key="1">
    <citation type="submission" date="2024-02" db="EMBL/GenBank/DDBJ databases">
        <title>Chromosome-scale genome assembly of the rough periwinkle Littorina saxatilis.</title>
        <authorList>
            <person name="De Jode A."/>
            <person name="Faria R."/>
            <person name="Formenti G."/>
            <person name="Sims Y."/>
            <person name="Smith T.P."/>
            <person name="Tracey A."/>
            <person name="Wood J.M.D."/>
            <person name="Zagrodzka Z.B."/>
            <person name="Johannesson K."/>
            <person name="Butlin R.K."/>
            <person name="Leder E.H."/>
        </authorList>
    </citation>
    <scope>NUCLEOTIDE SEQUENCE [LARGE SCALE GENOMIC DNA]</scope>
    <source>
        <strain evidence="2">Snail1</strain>
        <tissue evidence="2">Muscle</tissue>
    </source>
</reference>
<dbReference type="Pfam" id="PF00685">
    <property type="entry name" value="Sulfotransfer_1"/>
    <property type="match status" value="1"/>
</dbReference>
<comment type="caution">
    <text evidence="2">The sequence shown here is derived from an EMBL/GenBank/DDBJ whole genome shotgun (WGS) entry which is preliminary data.</text>
</comment>
<evidence type="ECO:0000259" key="1">
    <source>
        <dbReference type="Pfam" id="PF00685"/>
    </source>
</evidence>
<dbReference type="GO" id="GO:0001517">
    <property type="term" value="F:N-acetylglucosamine 6-O-sulfotransferase activity"/>
    <property type="evidence" value="ECO:0007669"/>
    <property type="project" value="TreeGrafter"/>
</dbReference>
<accession>A0AAN9ALY7</accession>
<dbReference type="InterPro" id="IPR051135">
    <property type="entry name" value="Gal/GlcNAc/GalNAc_ST"/>
</dbReference>
<dbReference type="InterPro" id="IPR027417">
    <property type="entry name" value="P-loop_NTPase"/>
</dbReference>
<dbReference type="Proteomes" id="UP001374579">
    <property type="component" value="Unassembled WGS sequence"/>
</dbReference>
<dbReference type="InterPro" id="IPR000863">
    <property type="entry name" value="Sulfotransferase_dom"/>
</dbReference>
<dbReference type="EMBL" id="JBAMIC010002368">
    <property type="protein sequence ID" value="KAK7089271.1"/>
    <property type="molecule type" value="Genomic_DNA"/>
</dbReference>
<dbReference type="GO" id="GO:0006044">
    <property type="term" value="P:N-acetylglucosamine metabolic process"/>
    <property type="evidence" value="ECO:0007669"/>
    <property type="project" value="TreeGrafter"/>
</dbReference>
<protein>
    <recommendedName>
        <fullName evidence="1">Sulfotransferase domain-containing protein</fullName>
    </recommendedName>
</protein>
<proteinExistence type="predicted"/>
<dbReference type="PANTHER" id="PTHR10704:SF44">
    <property type="entry name" value="LD35051P-RELATED"/>
    <property type="match status" value="1"/>
</dbReference>
<evidence type="ECO:0000313" key="2">
    <source>
        <dbReference type="EMBL" id="KAK7089271.1"/>
    </source>
</evidence>
<evidence type="ECO:0000313" key="3">
    <source>
        <dbReference type="Proteomes" id="UP001374579"/>
    </source>
</evidence>
<name>A0AAN9ALY7_9CAEN</name>
<dbReference type="Gene3D" id="3.40.50.300">
    <property type="entry name" value="P-loop containing nucleotide triphosphate hydrolases"/>
    <property type="match status" value="1"/>
</dbReference>
<organism evidence="2 3">
    <name type="scientific">Littorina saxatilis</name>
    <dbReference type="NCBI Taxonomy" id="31220"/>
    <lineage>
        <taxon>Eukaryota</taxon>
        <taxon>Metazoa</taxon>
        <taxon>Spiralia</taxon>
        <taxon>Lophotrochozoa</taxon>
        <taxon>Mollusca</taxon>
        <taxon>Gastropoda</taxon>
        <taxon>Caenogastropoda</taxon>
        <taxon>Littorinimorpha</taxon>
        <taxon>Littorinoidea</taxon>
        <taxon>Littorinidae</taxon>
        <taxon>Littorina</taxon>
    </lineage>
</organism>
<dbReference type="SUPFAM" id="SSF52540">
    <property type="entry name" value="P-loop containing nucleoside triphosphate hydrolases"/>
    <property type="match status" value="1"/>
</dbReference>